<evidence type="ECO:0000313" key="2">
    <source>
        <dbReference type="Proteomes" id="UP000568380"/>
    </source>
</evidence>
<gene>
    <name evidence="1" type="ORF">HNR40_004486</name>
</gene>
<evidence type="ECO:0000313" key="1">
    <source>
        <dbReference type="EMBL" id="MBB5079000.1"/>
    </source>
</evidence>
<comment type="caution">
    <text evidence="1">The sequence shown here is derived from an EMBL/GenBank/DDBJ whole genome shotgun (WGS) entry which is preliminary data.</text>
</comment>
<organism evidence="1 2">
    <name type="scientific">Nonomuraea endophytica</name>
    <dbReference type="NCBI Taxonomy" id="714136"/>
    <lineage>
        <taxon>Bacteria</taxon>
        <taxon>Bacillati</taxon>
        <taxon>Actinomycetota</taxon>
        <taxon>Actinomycetes</taxon>
        <taxon>Streptosporangiales</taxon>
        <taxon>Streptosporangiaceae</taxon>
        <taxon>Nonomuraea</taxon>
    </lineage>
</organism>
<name>A0A7W8EFP4_9ACTN</name>
<dbReference type="AlphaFoldDB" id="A0A7W8EFP4"/>
<accession>A0A7W8EFP4</accession>
<dbReference type="EMBL" id="JACHIN010000006">
    <property type="protein sequence ID" value="MBB5079000.1"/>
    <property type="molecule type" value="Genomic_DNA"/>
</dbReference>
<protein>
    <submittedName>
        <fullName evidence="1">Uncharacterized protein</fullName>
    </submittedName>
</protein>
<proteinExistence type="predicted"/>
<dbReference type="Proteomes" id="UP000568380">
    <property type="component" value="Unassembled WGS sequence"/>
</dbReference>
<sequence length="56" mass="6124">MRAFDEAGFEGTLRRDRVADGHGNAGHHALFTWIHRGYEASQAPGVPLRAEYPGAC</sequence>
<reference evidence="1 2" key="1">
    <citation type="submission" date="2020-08" db="EMBL/GenBank/DDBJ databases">
        <title>Genomic Encyclopedia of Type Strains, Phase IV (KMG-IV): sequencing the most valuable type-strain genomes for metagenomic binning, comparative biology and taxonomic classification.</title>
        <authorList>
            <person name="Goeker M."/>
        </authorList>
    </citation>
    <scope>NUCLEOTIDE SEQUENCE [LARGE SCALE GENOMIC DNA]</scope>
    <source>
        <strain evidence="1 2">DSM 45385</strain>
    </source>
</reference>
<keyword evidence="2" id="KW-1185">Reference proteome</keyword>